<proteinExistence type="predicted"/>
<keyword evidence="1" id="KW-0812">Transmembrane</keyword>
<dbReference type="AlphaFoldDB" id="A0A1H3XD63"/>
<dbReference type="EMBL" id="FNQG01000005">
    <property type="protein sequence ID" value="SDZ97263.1"/>
    <property type="molecule type" value="Genomic_DNA"/>
</dbReference>
<sequence>MKFSRDIFAGATMAMSSLAAFTATAFMWQLAGMDFAASFTVSVLLSLAGTLWLAHGGYDLVLTPSLTVTGYLVFIAAVSHGLGWQTVLGSCALASLLGLALWHFAGVALRKGWPQIFSWGIQLALSVFIISLGLKLGRIVITSPWQVTMLGDAADPLMFWSMAGIVLTVALIAAGWRSALFAGMAVTGLATFGEGFWVIPAAPFFLPEGLDKAIGQLDFATASSQDTVFFWITVLSLTVMLSVIHGSTLQAFCREKEPAVGVKKLFALGVLGALCGSSPLVASPASSAKAEAENSRRAVLATGVVFALALFCEPVIAAIADFPAMVVPVLVGSGLLLLLETIKSCPLSQAEADRRAEVLSVCAMALLLPLTGNFATALGSAVMGYSLFMTMAGKARQVTKIVWLISGIFALYYSYGSMF</sequence>
<feature type="transmembrane region" description="Helical" evidence="1">
    <location>
        <begin position="358"/>
        <end position="386"/>
    </location>
</feature>
<keyword evidence="1" id="KW-0472">Membrane</keyword>
<feature type="transmembrane region" description="Helical" evidence="1">
    <location>
        <begin position="7"/>
        <end position="29"/>
    </location>
</feature>
<dbReference type="RefSeq" id="WP_074671815.1">
    <property type="nucleotide sequence ID" value="NZ_FNQG01000005.1"/>
</dbReference>
<feature type="transmembrane region" description="Helical" evidence="1">
    <location>
        <begin position="116"/>
        <end position="137"/>
    </location>
</feature>
<feature type="transmembrane region" description="Helical" evidence="1">
    <location>
        <begin position="228"/>
        <end position="253"/>
    </location>
</feature>
<dbReference type="OrthoDB" id="1664854at2"/>
<feature type="transmembrane region" description="Helical" evidence="1">
    <location>
        <begin position="61"/>
        <end position="81"/>
    </location>
</feature>
<evidence type="ECO:0000313" key="3">
    <source>
        <dbReference type="Proteomes" id="UP000183469"/>
    </source>
</evidence>
<name>A0A1H3XD63_SELRU</name>
<accession>A0A1H3XD63</accession>
<feature type="transmembrane region" description="Helical" evidence="1">
    <location>
        <begin position="179"/>
        <end position="199"/>
    </location>
</feature>
<reference evidence="2 3" key="1">
    <citation type="submission" date="2016-10" db="EMBL/GenBank/DDBJ databases">
        <authorList>
            <person name="de Groot N.N."/>
        </authorList>
    </citation>
    <scope>NUCLEOTIDE SEQUENCE [LARGE SCALE GENOMIC DNA]</scope>
    <source>
        <strain evidence="2 3">DSM 2872</strain>
    </source>
</reference>
<evidence type="ECO:0000256" key="1">
    <source>
        <dbReference type="SAM" id="Phobius"/>
    </source>
</evidence>
<keyword evidence="1" id="KW-1133">Transmembrane helix</keyword>
<feature type="transmembrane region" description="Helical" evidence="1">
    <location>
        <begin position="87"/>
        <end position="109"/>
    </location>
</feature>
<dbReference type="Proteomes" id="UP000183469">
    <property type="component" value="Unassembled WGS sequence"/>
</dbReference>
<feature type="transmembrane region" description="Helical" evidence="1">
    <location>
        <begin position="294"/>
        <end position="312"/>
    </location>
</feature>
<feature type="transmembrane region" description="Helical" evidence="1">
    <location>
        <begin position="157"/>
        <end position="174"/>
    </location>
</feature>
<organism evidence="2 3">
    <name type="scientific">Selenomonas ruminantium</name>
    <dbReference type="NCBI Taxonomy" id="971"/>
    <lineage>
        <taxon>Bacteria</taxon>
        <taxon>Bacillati</taxon>
        <taxon>Bacillota</taxon>
        <taxon>Negativicutes</taxon>
        <taxon>Selenomonadales</taxon>
        <taxon>Selenomonadaceae</taxon>
        <taxon>Selenomonas</taxon>
    </lineage>
</organism>
<gene>
    <name evidence="2" type="ORF">SAMN05660648_01436</name>
</gene>
<feature type="transmembrane region" description="Helical" evidence="1">
    <location>
        <begin position="398"/>
        <end position="415"/>
    </location>
</feature>
<feature type="transmembrane region" description="Helical" evidence="1">
    <location>
        <begin position="35"/>
        <end position="54"/>
    </location>
</feature>
<protein>
    <submittedName>
        <fullName evidence="2">Putative MFS transporter, AGZA family, xanthine/uracil permease</fullName>
    </submittedName>
</protein>
<evidence type="ECO:0000313" key="2">
    <source>
        <dbReference type="EMBL" id="SDZ97263.1"/>
    </source>
</evidence>